<evidence type="ECO:0000256" key="3">
    <source>
        <dbReference type="ARBA" id="ARBA00023235"/>
    </source>
</evidence>
<dbReference type="InterPro" id="IPR011013">
    <property type="entry name" value="Gal_mutarotase_sf_dom"/>
</dbReference>
<dbReference type="RefSeq" id="WP_376867041.1">
    <property type="nucleotide sequence ID" value="NZ_JBHRYB010000013.1"/>
</dbReference>
<proteinExistence type="inferred from homology"/>
<dbReference type="InterPro" id="IPR014718">
    <property type="entry name" value="GH-type_carb-bd"/>
</dbReference>
<dbReference type="Pfam" id="PF01263">
    <property type="entry name" value="Aldose_epim"/>
    <property type="match status" value="1"/>
</dbReference>
<dbReference type="InterPro" id="IPR025532">
    <property type="entry name" value="G6P_1-epimerase"/>
</dbReference>
<dbReference type="InterPro" id="IPR008183">
    <property type="entry name" value="Aldose_1/G6P_1-epimerase"/>
</dbReference>
<evidence type="ECO:0000256" key="4">
    <source>
        <dbReference type="PIRNR" id="PIRNR016020"/>
    </source>
</evidence>
<reference evidence="6" key="1">
    <citation type="journal article" date="2019" name="Int. J. Syst. Evol. Microbiol.">
        <title>The Global Catalogue of Microorganisms (GCM) 10K type strain sequencing project: providing services to taxonomists for standard genome sequencing and annotation.</title>
        <authorList>
            <consortium name="The Broad Institute Genomics Platform"/>
            <consortium name="The Broad Institute Genome Sequencing Center for Infectious Disease"/>
            <person name="Wu L."/>
            <person name="Ma J."/>
        </authorList>
    </citation>
    <scope>NUCLEOTIDE SEQUENCE [LARGE SCALE GENOMIC DNA]</scope>
    <source>
        <strain evidence="6">KCTC 42424</strain>
    </source>
</reference>
<keyword evidence="6" id="KW-1185">Reference proteome</keyword>
<evidence type="ECO:0000313" key="5">
    <source>
        <dbReference type="EMBL" id="MFC3680937.1"/>
    </source>
</evidence>
<dbReference type="EMBL" id="JBHRYB010000013">
    <property type="protein sequence ID" value="MFC3680937.1"/>
    <property type="molecule type" value="Genomic_DNA"/>
</dbReference>
<evidence type="ECO:0000256" key="2">
    <source>
        <dbReference type="ARBA" id="ARBA00005866"/>
    </source>
</evidence>
<dbReference type="GO" id="GO:0016853">
    <property type="term" value="F:isomerase activity"/>
    <property type="evidence" value="ECO:0007669"/>
    <property type="project" value="UniProtKB-KW"/>
</dbReference>
<gene>
    <name evidence="5" type="ORF">ACFOMG_12595</name>
</gene>
<dbReference type="PANTHER" id="PTHR11122">
    <property type="entry name" value="APOSPORY-ASSOCIATED PROTEIN C-RELATED"/>
    <property type="match status" value="1"/>
</dbReference>
<comment type="caution">
    <text evidence="5">The sequence shown here is derived from an EMBL/GenBank/DDBJ whole genome shotgun (WGS) entry which is preliminary data.</text>
</comment>
<organism evidence="5 6">
    <name type="scientific">Bacterioplanoides pacificum</name>
    <dbReference type="NCBI Taxonomy" id="1171596"/>
    <lineage>
        <taxon>Bacteria</taxon>
        <taxon>Pseudomonadati</taxon>
        <taxon>Pseudomonadota</taxon>
        <taxon>Gammaproteobacteria</taxon>
        <taxon>Oceanospirillales</taxon>
        <taxon>Oceanospirillaceae</taxon>
        <taxon>Bacterioplanoides</taxon>
    </lineage>
</organism>
<evidence type="ECO:0000313" key="6">
    <source>
        <dbReference type="Proteomes" id="UP001595722"/>
    </source>
</evidence>
<dbReference type="PANTHER" id="PTHR11122:SF13">
    <property type="entry name" value="GLUCOSE-6-PHOSPHATE 1-EPIMERASE"/>
    <property type="match status" value="1"/>
</dbReference>
<dbReference type="Gene3D" id="2.70.98.10">
    <property type="match status" value="1"/>
</dbReference>
<evidence type="ECO:0000256" key="1">
    <source>
        <dbReference type="ARBA" id="ARBA00001096"/>
    </source>
</evidence>
<dbReference type="CDD" id="cd09020">
    <property type="entry name" value="D-hex-6-P-epi_like"/>
    <property type="match status" value="1"/>
</dbReference>
<comment type="catalytic activity">
    <reaction evidence="1">
        <text>alpha-D-glucose 6-phosphate = beta-D-glucose 6-phosphate</text>
        <dbReference type="Rhea" id="RHEA:16249"/>
        <dbReference type="ChEBI" id="CHEBI:58225"/>
        <dbReference type="ChEBI" id="CHEBI:58247"/>
        <dbReference type="EC" id="5.1.3.15"/>
    </reaction>
</comment>
<comment type="similarity">
    <text evidence="2 4">Belongs to the glucose-6-phosphate 1-epimerase family.</text>
</comment>
<dbReference type="PIRSF" id="PIRSF016020">
    <property type="entry name" value="PHexose_mutarotase"/>
    <property type="match status" value="1"/>
</dbReference>
<dbReference type="Proteomes" id="UP001595722">
    <property type="component" value="Unassembled WGS sequence"/>
</dbReference>
<sequence>MPTPVFCQQVKRGQLDCLAIRHPLFQTDILLQGAQLIYFRPTDDPQPWLWLSRQAEYIPGQAVRGGIPVCWPWFGQADKNPAEVQQHINDISSAGAHGFARQQIWQLKQLQEKCDQVRLTLELESQHSEQWRGHARASLCFTLRRERLEVALTSHNLSDKTLHISQALHSYIPTGDIRNSYIRGLEQCAYRDALQLQDGDWRLCRQRGAVRFAAETDRIYFLPQARPVRLQTPARQWLLSSHGSRSCVVWNPWIDKSRRLSQFADDDYQRMLCIETANVMDDIICLPAGRQHTTTLTLQRG</sequence>
<dbReference type="EC" id="5.1.3.15" evidence="4"/>
<protein>
    <recommendedName>
        <fullName evidence="4">Putative glucose-6-phosphate 1-epimerase</fullName>
        <ecNumber evidence="4">5.1.3.15</ecNumber>
    </recommendedName>
</protein>
<dbReference type="SUPFAM" id="SSF74650">
    <property type="entry name" value="Galactose mutarotase-like"/>
    <property type="match status" value="1"/>
</dbReference>
<keyword evidence="3 4" id="KW-0413">Isomerase</keyword>
<name>A0ABV7VW82_9GAMM</name>
<accession>A0ABV7VW82</accession>